<comment type="caution">
    <text evidence="1">The sequence shown here is derived from an EMBL/GenBank/DDBJ whole genome shotgun (WGS) entry which is preliminary data.</text>
</comment>
<accession>M8DU59</accession>
<name>M8DU59_9BACL</name>
<proteinExistence type="predicted"/>
<organism evidence="1 2">
    <name type="scientific">Brevibacillus borstelensis AK1</name>
    <dbReference type="NCBI Taxonomy" id="1300222"/>
    <lineage>
        <taxon>Bacteria</taxon>
        <taxon>Bacillati</taxon>
        <taxon>Bacillota</taxon>
        <taxon>Bacilli</taxon>
        <taxon>Bacillales</taxon>
        <taxon>Paenibacillaceae</taxon>
        <taxon>Brevibacillus</taxon>
    </lineage>
</organism>
<dbReference type="Proteomes" id="UP000012081">
    <property type="component" value="Unassembled WGS sequence"/>
</dbReference>
<evidence type="ECO:0000313" key="2">
    <source>
        <dbReference type="Proteomes" id="UP000012081"/>
    </source>
</evidence>
<dbReference type="EMBL" id="APBN01000014">
    <property type="protein sequence ID" value="EMT50516.1"/>
    <property type="molecule type" value="Genomic_DNA"/>
</dbReference>
<dbReference type="RefSeq" id="WP_003391212.1">
    <property type="nucleotide sequence ID" value="NZ_APBN01000014.1"/>
</dbReference>
<dbReference type="OrthoDB" id="1933584at2"/>
<reference evidence="1 2" key="1">
    <citation type="submission" date="2013-03" db="EMBL/GenBank/DDBJ databases">
        <title>Assembly of a new bacterial strain Brevibacillus borstelensis AK1.</title>
        <authorList>
            <person name="Rajan I."/>
            <person name="PoliReddy D."/>
            <person name="Sugumar T."/>
            <person name="Rathinam K."/>
            <person name="Alqarawi S."/>
            <person name="Khalil A.B."/>
            <person name="Sivakumar N."/>
        </authorList>
    </citation>
    <scope>NUCLEOTIDE SEQUENCE [LARGE SCALE GENOMIC DNA]</scope>
    <source>
        <strain evidence="1 2">AK1</strain>
    </source>
</reference>
<sequence>MGTSAFILMKQEKYTPEKLLSDSIVAAFHADAGLYFVDNYKKFKNGHFLYTTLNVIDKPLDRKNNQQFIFYVDGLENYEITYENNEDIYGLDSSLSLYQVGGIEEIYGAQELIFRFIYEYLKLNPDDYFWVADYDWVYSWEDMQKLKSLPYDPDWCYKNPKTI</sequence>
<protein>
    <submittedName>
        <fullName evidence="1">Uncharacterized protein</fullName>
    </submittedName>
</protein>
<dbReference type="AlphaFoldDB" id="M8DU59"/>
<gene>
    <name evidence="1" type="ORF">I532_21650</name>
</gene>
<dbReference type="PATRIC" id="fig|1300222.3.peg.4550"/>
<evidence type="ECO:0000313" key="1">
    <source>
        <dbReference type="EMBL" id="EMT50516.1"/>
    </source>
</evidence>
<keyword evidence="2" id="KW-1185">Reference proteome</keyword>